<dbReference type="Proteomes" id="UP001172684">
    <property type="component" value="Unassembled WGS sequence"/>
</dbReference>
<evidence type="ECO:0000313" key="8">
    <source>
        <dbReference type="EMBL" id="KAJ9656929.1"/>
    </source>
</evidence>
<keyword evidence="3 6" id="KW-1133">Transmembrane helix</keyword>
<keyword evidence="2 6" id="KW-0812">Transmembrane</keyword>
<evidence type="ECO:0000256" key="5">
    <source>
        <dbReference type="SAM" id="MobiDB-lite"/>
    </source>
</evidence>
<reference evidence="8" key="1">
    <citation type="submission" date="2022-10" db="EMBL/GenBank/DDBJ databases">
        <title>Culturing micro-colonial fungi from biological soil crusts in the Mojave desert and describing Neophaeococcomyces mojavensis, and introducing the new genera and species Taxawa tesnikishii.</title>
        <authorList>
            <person name="Kurbessoian T."/>
            <person name="Stajich J.E."/>
        </authorList>
    </citation>
    <scope>NUCLEOTIDE SEQUENCE</scope>
    <source>
        <strain evidence="8">TK_1</strain>
    </source>
</reference>
<evidence type="ECO:0000256" key="2">
    <source>
        <dbReference type="ARBA" id="ARBA00022692"/>
    </source>
</evidence>
<evidence type="ECO:0000313" key="9">
    <source>
        <dbReference type="Proteomes" id="UP001172684"/>
    </source>
</evidence>
<feature type="domain" description="STAS" evidence="7">
    <location>
        <begin position="706"/>
        <end position="830"/>
    </location>
</feature>
<feature type="transmembrane region" description="Helical" evidence="6">
    <location>
        <begin position="361"/>
        <end position="380"/>
    </location>
</feature>
<accession>A0ABQ9NJN0</accession>
<evidence type="ECO:0000256" key="3">
    <source>
        <dbReference type="ARBA" id="ARBA00022989"/>
    </source>
</evidence>
<dbReference type="CDD" id="cd07042">
    <property type="entry name" value="STAS_SulP_like_sulfate_transporter"/>
    <property type="match status" value="1"/>
</dbReference>
<dbReference type="InterPro" id="IPR036513">
    <property type="entry name" value="STAS_dom_sf"/>
</dbReference>
<dbReference type="Pfam" id="PF01740">
    <property type="entry name" value="STAS"/>
    <property type="match status" value="1"/>
</dbReference>
<dbReference type="Gene3D" id="3.30.750.24">
    <property type="entry name" value="STAS domain"/>
    <property type="match status" value="1"/>
</dbReference>
<dbReference type="EMBL" id="JAPDRL010000113">
    <property type="protein sequence ID" value="KAJ9656929.1"/>
    <property type="molecule type" value="Genomic_DNA"/>
</dbReference>
<feature type="transmembrane region" description="Helical" evidence="6">
    <location>
        <begin position="640"/>
        <end position="668"/>
    </location>
</feature>
<comment type="caution">
    <text evidence="8">The sequence shown here is derived from an EMBL/GenBank/DDBJ whole genome shotgun (WGS) entry which is preliminary data.</text>
</comment>
<dbReference type="Pfam" id="PF00916">
    <property type="entry name" value="Sulfate_transp"/>
    <property type="match status" value="1"/>
</dbReference>
<dbReference type="InterPro" id="IPR002645">
    <property type="entry name" value="STAS_dom"/>
</dbReference>
<keyword evidence="9" id="KW-1185">Reference proteome</keyword>
<feature type="compositionally biased region" description="Low complexity" evidence="5">
    <location>
        <begin position="83"/>
        <end position="94"/>
    </location>
</feature>
<feature type="transmembrane region" description="Helical" evidence="6">
    <location>
        <begin position="544"/>
        <end position="564"/>
    </location>
</feature>
<comment type="subcellular location">
    <subcellularLocation>
        <location evidence="1">Membrane</location>
        <topology evidence="1">Multi-pass membrane protein</topology>
    </subcellularLocation>
</comment>
<proteinExistence type="predicted"/>
<evidence type="ECO:0000256" key="4">
    <source>
        <dbReference type="ARBA" id="ARBA00023136"/>
    </source>
</evidence>
<evidence type="ECO:0000256" key="6">
    <source>
        <dbReference type="SAM" id="Phobius"/>
    </source>
</evidence>
<dbReference type="InterPro" id="IPR011547">
    <property type="entry name" value="SLC26A/SulP_dom"/>
</dbReference>
<name>A0ABQ9NJN0_9PEZI</name>
<keyword evidence="4 6" id="KW-0472">Membrane</keyword>
<feature type="compositionally biased region" description="Low complexity" evidence="5">
    <location>
        <begin position="1"/>
        <end position="18"/>
    </location>
</feature>
<feature type="region of interest" description="Disordered" evidence="5">
    <location>
        <begin position="1"/>
        <end position="116"/>
    </location>
</feature>
<evidence type="ECO:0000259" key="7">
    <source>
        <dbReference type="PROSITE" id="PS50801"/>
    </source>
</evidence>
<feature type="transmembrane region" description="Helical" evidence="6">
    <location>
        <begin position="584"/>
        <end position="604"/>
    </location>
</feature>
<dbReference type="InterPro" id="IPR001902">
    <property type="entry name" value="SLC26A/SulP_fam"/>
</dbReference>
<feature type="compositionally biased region" description="Basic and acidic residues" evidence="5">
    <location>
        <begin position="95"/>
        <end position="108"/>
    </location>
</feature>
<feature type="transmembrane region" description="Helical" evidence="6">
    <location>
        <begin position="412"/>
        <end position="431"/>
    </location>
</feature>
<feature type="transmembrane region" description="Helical" evidence="6">
    <location>
        <begin position="331"/>
        <end position="349"/>
    </location>
</feature>
<feature type="transmembrane region" description="Helical" evidence="6">
    <location>
        <begin position="245"/>
        <end position="264"/>
    </location>
</feature>
<sequence length="855" mass="93556">MPPKRSSLPGSAPSSQQAPLPPRSPSFPATRQHEYAPINPSQLREAHSFSSSPEDVLSRPYTRSDSEDGAPSEQHLHAIDEGAAAASSKLSTSSKRSDKGKGRERPSSDSDTVPNARTRLLNHANWDRESGCGKDDCAHGTFSPRPNTLRSYGSTQSGFSLSGFGGKYSGVLGGGPNNSMGPTHAYVEDSFAHGYLGGDRGKKMSTTEWLAKQHGIKNRRLMYLAYYIPIFNWLPQYKWEYLRGDLIAALTMASFYLPMSLSYASNLGHLPPINGLYSFVFNPFMYAILGSCPQMVVGPEAAGSLLTGEVVRENIRKGTIADTDGIANAEIAGAVTCMAGLIIFIGGALRLGFLDNVLSRPFLRGFISAIGIVIFVDQLIPETGLAKTVPQDVSHGSCLDKIIFLCRNIGRAHGLTTAVSLGSFAIIMVCREIKKRLQPRFPTVAYVPDRFLVVVLSAVFAWHFEWENHGLEILGNVQTGGSKFTIHFPFAVKHLKYVSDAASTSFVIALLGFFESSVAAKSLGGGGHKTDGIRNVRMSANRELWALGVANLIGGMFMALPAFGGYGRSKVNASTGGTTPMSSIFLSLITVICISFLLPYFYYIPKGVLSAMISVVAYSLIEEAPHDIRFFFRIRGYSELLLMAIIFLTTVFWNLKIGISVGIGLSALRLIKHATRPRIQILGRVLGTEDRFENVELDPEGLEFIEGCLIVKIPEPLTFANTGELKQRLKRLEEHGTGAAHPALPRVRHVEQNRNVIFDVHGVTSLDGAGAQVMAEIVKQYRDRDVRVFFCRINKENREVWPLFERSGIVEMCGGEEYFLPDVKEALRRMEREAVGRELGLGVVEAEHGWRGAAG</sequence>
<dbReference type="PROSITE" id="PS50801">
    <property type="entry name" value="STAS"/>
    <property type="match status" value="1"/>
</dbReference>
<protein>
    <recommendedName>
        <fullName evidence="7">STAS domain-containing protein</fullName>
    </recommendedName>
</protein>
<feature type="transmembrane region" description="Helical" evidence="6">
    <location>
        <begin position="276"/>
        <end position="296"/>
    </location>
</feature>
<dbReference type="PANTHER" id="PTHR11814">
    <property type="entry name" value="SULFATE TRANSPORTER"/>
    <property type="match status" value="1"/>
</dbReference>
<dbReference type="SUPFAM" id="SSF52091">
    <property type="entry name" value="SpoIIaa-like"/>
    <property type="match status" value="1"/>
</dbReference>
<organism evidence="8 9">
    <name type="scientific">Coniosporium apollinis</name>
    <dbReference type="NCBI Taxonomy" id="61459"/>
    <lineage>
        <taxon>Eukaryota</taxon>
        <taxon>Fungi</taxon>
        <taxon>Dikarya</taxon>
        <taxon>Ascomycota</taxon>
        <taxon>Pezizomycotina</taxon>
        <taxon>Dothideomycetes</taxon>
        <taxon>Dothideomycetes incertae sedis</taxon>
        <taxon>Coniosporium</taxon>
    </lineage>
</organism>
<gene>
    <name evidence="8" type="ORF">H2201_008368</name>
</gene>
<evidence type="ECO:0000256" key="1">
    <source>
        <dbReference type="ARBA" id="ARBA00004141"/>
    </source>
</evidence>